<dbReference type="PANTHER" id="PTHR30405">
    <property type="entry name" value="TRANSPOSASE"/>
    <property type="match status" value="1"/>
</dbReference>
<dbReference type="GO" id="GO:0004519">
    <property type="term" value="F:endonuclease activity"/>
    <property type="evidence" value="ECO:0007669"/>
    <property type="project" value="UniProtKB-KW"/>
</dbReference>
<dbReference type="NCBIfam" id="TIGR01766">
    <property type="entry name" value="IS200/IS605 family accessory protein TnpB-like domain"/>
    <property type="match status" value="1"/>
</dbReference>
<evidence type="ECO:0000259" key="9">
    <source>
        <dbReference type="Pfam" id="PF07282"/>
    </source>
</evidence>
<geneLocation type="plasmid" evidence="11 12">
    <name>pDATS01</name>
</geneLocation>
<dbReference type="EMBL" id="CP115166">
    <property type="protein sequence ID" value="WDA60309.1"/>
    <property type="molecule type" value="Genomic_DNA"/>
</dbReference>
<name>A0ABY7V6R7_9DEIO</name>
<dbReference type="InterPro" id="IPR001959">
    <property type="entry name" value="Transposase"/>
</dbReference>
<dbReference type="NCBIfam" id="NF040570">
    <property type="entry name" value="guided_TnpB"/>
    <property type="match status" value="1"/>
</dbReference>
<dbReference type="NCBIfam" id="NF038281">
    <property type="entry name" value="IS200_TnpB"/>
    <property type="match status" value="1"/>
</dbReference>
<keyword evidence="3" id="KW-0815">Transposition</keyword>
<keyword evidence="12" id="KW-1185">Reference proteome</keyword>
<evidence type="ECO:0000256" key="2">
    <source>
        <dbReference type="ARBA" id="ARBA00011044"/>
    </source>
</evidence>
<evidence type="ECO:0000259" key="10">
    <source>
        <dbReference type="Pfam" id="PF12323"/>
    </source>
</evidence>
<protein>
    <submittedName>
        <fullName evidence="11">IS200/IS605 family element RNA-guided endonuclease TnpB</fullName>
    </submittedName>
</protein>
<keyword evidence="7" id="KW-0233">DNA recombination</keyword>
<accession>A0ABY7V6R7</accession>
<dbReference type="Pfam" id="PF12323">
    <property type="entry name" value="HTH_OrfB_IS605"/>
    <property type="match status" value="1"/>
</dbReference>
<dbReference type="Proteomes" id="UP001217044">
    <property type="component" value="Plasmid pDATS01"/>
</dbReference>
<dbReference type="InterPro" id="IPR051399">
    <property type="entry name" value="RNA-guided_DNA_endo/Transpos"/>
</dbReference>
<evidence type="ECO:0000256" key="5">
    <source>
        <dbReference type="ARBA" id="ARBA00022833"/>
    </source>
</evidence>
<dbReference type="InterPro" id="IPR053522">
    <property type="entry name" value="RNA-guided_endonuclease_TnpB"/>
</dbReference>
<evidence type="ECO:0000256" key="3">
    <source>
        <dbReference type="ARBA" id="ARBA00022578"/>
    </source>
</evidence>
<dbReference type="Pfam" id="PF01385">
    <property type="entry name" value="OrfB_IS605"/>
    <property type="match status" value="1"/>
</dbReference>
<keyword evidence="4" id="KW-0479">Metal-binding</keyword>
<keyword evidence="11" id="KW-0378">Hydrolase</keyword>
<keyword evidence="11" id="KW-0255">Endonuclease</keyword>
<feature type="domain" description="Probable transposase IS891/IS1136/IS1341" evidence="8">
    <location>
        <begin position="178"/>
        <end position="295"/>
    </location>
</feature>
<comment type="similarity">
    <text evidence="2">In the N-terminal section; belongs to the transposase 2 family.</text>
</comment>
<dbReference type="InterPro" id="IPR010095">
    <property type="entry name" value="Cas12f1-like_TNB"/>
</dbReference>
<sequence>MESITPPRRNRASIVRLYPNAAQTERINRTLGCARFVYNHFLARRIETYRQDGKGMTYAATDKALTLLKREEGTAWLAEVDKFALQQSLRDLERAYQNFFRTAGKSGKKVGFPKFKKKRTGEAYRTQFTNNNIEIGEGRIKLPKLGWVKTRGQREVQGKILNVTVRRVHEGYYEASVLCEVEIPYLSTAPRFAAGVDVGIKDFAIVTDGKGEFEHHANPKYYRSTLKKLRKAQKTLSRRKKGSARYGRAKTTLAQIHKRVANKRQDFIHKLTTSLVREYEIICTEHLKPGNMRKNRRLALSISDAGWGEFIRQLEYKATWYGRMVSKINPYFPSSQMCHDCGFKNPAVKNLAVREWTCPNCGETHDRDENAALNIRREGLVAAGMSDTQNAHGDCVSPASVGSGLRSENHATSVV</sequence>
<keyword evidence="11" id="KW-0540">Nuclease</keyword>
<keyword evidence="5" id="KW-0862">Zinc</keyword>
<dbReference type="InterPro" id="IPR021027">
    <property type="entry name" value="Transposase_put_HTH"/>
</dbReference>
<feature type="domain" description="Cas12f1-like TNB" evidence="9">
    <location>
        <begin position="307"/>
        <end position="375"/>
    </location>
</feature>
<keyword evidence="6" id="KW-0238">DNA-binding</keyword>
<proteinExistence type="inferred from homology"/>
<dbReference type="Pfam" id="PF07282">
    <property type="entry name" value="Cas12f1-like_TNB"/>
    <property type="match status" value="1"/>
</dbReference>
<gene>
    <name evidence="11" type="primary">tnpB</name>
    <name evidence="11" type="ORF">M8445_16600</name>
</gene>
<keyword evidence="11" id="KW-0614">Plasmid</keyword>
<evidence type="ECO:0000313" key="12">
    <source>
        <dbReference type="Proteomes" id="UP001217044"/>
    </source>
</evidence>
<dbReference type="PANTHER" id="PTHR30405:SF25">
    <property type="entry name" value="RNA-GUIDED DNA ENDONUCLEASE INSQ-RELATED"/>
    <property type="match status" value="1"/>
</dbReference>
<feature type="domain" description="Transposase putative helix-turn-helix" evidence="10">
    <location>
        <begin position="11"/>
        <end position="54"/>
    </location>
</feature>
<evidence type="ECO:0000256" key="4">
    <source>
        <dbReference type="ARBA" id="ARBA00022723"/>
    </source>
</evidence>
<evidence type="ECO:0000313" key="11">
    <source>
        <dbReference type="EMBL" id="WDA60309.1"/>
    </source>
</evidence>
<reference evidence="11 12" key="1">
    <citation type="submission" date="2022-12" db="EMBL/GenBank/DDBJ databases">
        <title>Genome Sequence of Deinococcus aquaticus Type Strain PB314.</title>
        <authorList>
            <person name="Albert C."/>
            <person name="Hill J."/>
            <person name="Boren L."/>
            <person name="Scholz-Ng S."/>
            <person name="Fatema N."/>
            <person name="Grosso R."/>
            <person name="Soboslay E."/>
            <person name="Tuohy J."/>
        </authorList>
    </citation>
    <scope>NUCLEOTIDE SEQUENCE [LARGE SCALE GENOMIC DNA]</scope>
    <source>
        <strain evidence="11 12">PB-314</strain>
        <plasmid evidence="11 12">pDATS01</plasmid>
    </source>
</reference>
<evidence type="ECO:0000256" key="1">
    <source>
        <dbReference type="ARBA" id="ARBA00008761"/>
    </source>
</evidence>
<evidence type="ECO:0000256" key="6">
    <source>
        <dbReference type="ARBA" id="ARBA00023125"/>
    </source>
</evidence>
<evidence type="ECO:0000259" key="8">
    <source>
        <dbReference type="Pfam" id="PF01385"/>
    </source>
</evidence>
<organism evidence="11 12">
    <name type="scientific">Deinococcus aquaticus</name>
    <dbReference type="NCBI Taxonomy" id="328692"/>
    <lineage>
        <taxon>Bacteria</taxon>
        <taxon>Thermotogati</taxon>
        <taxon>Deinococcota</taxon>
        <taxon>Deinococci</taxon>
        <taxon>Deinococcales</taxon>
        <taxon>Deinococcaceae</taxon>
        <taxon>Deinococcus</taxon>
    </lineage>
</organism>
<evidence type="ECO:0000256" key="7">
    <source>
        <dbReference type="ARBA" id="ARBA00023172"/>
    </source>
</evidence>
<comment type="similarity">
    <text evidence="1">In the C-terminal section; belongs to the transposase 35 family.</text>
</comment>
<dbReference type="RefSeq" id="WP_273991089.1">
    <property type="nucleotide sequence ID" value="NZ_BAABQT010000037.1"/>
</dbReference>